<evidence type="ECO:0000256" key="6">
    <source>
        <dbReference type="ARBA" id="ARBA00048233"/>
    </source>
</evidence>
<comment type="similarity">
    <text evidence="1">Belongs to the tyrosinase family.</text>
</comment>
<protein>
    <recommendedName>
        <fullName evidence="2">tyrosinase</fullName>
        <ecNumber evidence="2">1.14.18.1</ecNumber>
    </recommendedName>
</protein>
<accession>A0A135UGX9</accession>
<keyword evidence="3" id="KW-0479">Metal-binding</keyword>
<dbReference type="STRING" id="1209931.A0A135UGX9"/>
<comment type="catalytic activity">
    <reaction evidence="7">
        <text>L-tyrosine + O2 = L-dopaquinone + H2O</text>
        <dbReference type="Rhea" id="RHEA:18117"/>
        <dbReference type="ChEBI" id="CHEBI:15377"/>
        <dbReference type="ChEBI" id="CHEBI:15379"/>
        <dbReference type="ChEBI" id="CHEBI:57924"/>
        <dbReference type="ChEBI" id="CHEBI:58315"/>
        <dbReference type="EC" id="1.14.18.1"/>
    </reaction>
</comment>
<dbReference type="PANTHER" id="PTHR11474:SF76">
    <property type="entry name" value="SHKT DOMAIN-CONTAINING PROTEIN"/>
    <property type="match status" value="1"/>
</dbReference>
<dbReference type="GO" id="GO:0004503">
    <property type="term" value="F:tyrosinase activity"/>
    <property type="evidence" value="ECO:0007669"/>
    <property type="project" value="UniProtKB-EC"/>
</dbReference>
<dbReference type="Proteomes" id="UP000070121">
    <property type="component" value="Unassembled WGS sequence"/>
</dbReference>
<dbReference type="AlphaFoldDB" id="A0A135UGX9"/>
<dbReference type="Pfam" id="PF00264">
    <property type="entry name" value="Tyrosinase"/>
    <property type="match status" value="1"/>
</dbReference>
<keyword evidence="4" id="KW-0186">Copper</keyword>
<evidence type="ECO:0000256" key="4">
    <source>
        <dbReference type="ARBA" id="ARBA00023008"/>
    </source>
</evidence>
<evidence type="ECO:0000313" key="9">
    <source>
        <dbReference type="EMBL" id="KXH59653.1"/>
    </source>
</evidence>
<evidence type="ECO:0000256" key="2">
    <source>
        <dbReference type="ARBA" id="ARBA00011906"/>
    </source>
</evidence>
<dbReference type="InterPro" id="IPR002227">
    <property type="entry name" value="Tyrosinase_Cu-bd"/>
</dbReference>
<dbReference type="SUPFAM" id="SSF48056">
    <property type="entry name" value="Di-copper centre-containing domain"/>
    <property type="match status" value="1"/>
</dbReference>
<dbReference type="EC" id="1.14.18.1" evidence="2"/>
<keyword evidence="10" id="KW-1185">Reference proteome</keyword>
<evidence type="ECO:0000256" key="1">
    <source>
        <dbReference type="ARBA" id="ARBA00009928"/>
    </source>
</evidence>
<dbReference type="PANTHER" id="PTHR11474">
    <property type="entry name" value="TYROSINASE FAMILY MEMBER"/>
    <property type="match status" value="1"/>
</dbReference>
<organism evidence="9 10">
    <name type="scientific">Colletotrichum salicis</name>
    <dbReference type="NCBI Taxonomy" id="1209931"/>
    <lineage>
        <taxon>Eukaryota</taxon>
        <taxon>Fungi</taxon>
        <taxon>Dikarya</taxon>
        <taxon>Ascomycota</taxon>
        <taxon>Pezizomycotina</taxon>
        <taxon>Sordariomycetes</taxon>
        <taxon>Hypocreomycetidae</taxon>
        <taxon>Glomerellales</taxon>
        <taxon>Glomerellaceae</taxon>
        <taxon>Colletotrichum</taxon>
        <taxon>Colletotrichum acutatum species complex</taxon>
    </lineage>
</organism>
<keyword evidence="5" id="KW-0470">Melanin biosynthesis</keyword>
<dbReference type="OrthoDB" id="1658288at2759"/>
<dbReference type="GO" id="GO:0046872">
    <property type="term" value="F:metal ion binding"/>
    <property type="evidence" value="ECO:0007669"/>
    <property type="project" value="UniProtKB-KW"/>
</dbReference>
<dbReference type="InterPro" id="IPR008922">
    <property type="entry name" value="Di-copper_centre_dom_sf"/>
</dbReference>
<evidence type="ECO:0000256" key="3">
    <source>
        <dbReference type="ARBA" id="ARBA00022723"/>
    </source>
</evidence>
<sequence>MNIFQSMDPSDKLSYYQVAGIHGLPAQSWDNDPSSAQLKTKFVDETPNFYCPHGSLIFPTCHRAYLALFEQLLSGITTETIVPNIPNKDVQELWAFEAKRWRLPYWDWATPQTYLGTCGVPETVTLKEVEIASPDSLAKQTVQNPLYMFTTGVISTLKETPTAMDDEAAFGIWRIKGKTSKPFDACSGTIRYGVTNSHTPTPQEALGIENNASVANTLQTPD</sequence>
<name>A0A135UGX9_9PEZI</name>
<comment type="catalytic activity">
    <reaction evidence="6">
        <text>2 L-dopa + O2 = 2 L-dopaquinone + 2 H2O</text>
        <dbReference type="Rhea" id="RHEA:34287"/>
        <dbReference type="ChEBI" id="CHEBI:15377"/>
        <dbReference type="ChEBI" id="CHEBI:15379"/>
        <dbReference type="ChEBI" id="CHEBI:57504"/>
        <dbReference type="ChEBI" id="CHEBI:57924"/>
        <dbReference type="EC" id="1.14.18.1"/>
    </reaction>
</comment>
<reference evidence="9 10" key="1">
    <citation type="submission" date="2014-02" db="EMBL/GenBank/DDBJ databases">
        <title>The genome sequence of Colletotrichum salicis CBS 607.94.</title>
        <authorList>
            <person name="Baroncelli R."/>
            <person name="Thon M.R."/>
        </authorList>
    </citation>
    <scope>NUCLEOTIDE SEQUENCE [LARGE SCALE GENOMIC DNA]</scope>
    <source>
        <strain evidence="9 10">CBS 607.94</strain>
    </source>
</reference>
<evidence type="ECO:0000259" key="8">
    <source>
        <dbReference type="Pfam" id="PF00264"/>
    </source>
</evidence>
<evidence type="ECO:0000256" key="5">
    <source>
        <dbReference type="ARBA" id="ARBA00023101"/>
    </source>
</evidence>
<proteinExistence type="inferred from homology"/>
<gene>
    <name evidence="9" type="ORF">CSAL01_11828</name>
</gene>
<dbReference type="GO" id="GO:0042438">
    <property type="term" value="P:melanin biosynthetic process"/>
    <property type="evidence" value="ECO:0007669"/>
    <property type="project" value="UniProtKB-KW"/>
</dbReference>
<evidence type="ECO:0000256" key="7">
    <source>
        <dbReference type="ARBA" id="ARBA00048881"/>
    </source>
</evidence>
<feature type="domain" description="Tyrosinase copper-binding" evidence="8">
    <location>
        <begin position="13"/>
        <end position="158"/>
    </location>
</feature>
<evidence type="ECO:0000313" key="10">
    <source>
        <dbReference type="Proteomes" id="UP000070121"/>
    </source>
</evidence>
<comment type="caution">
    <text evidence="9">The sequence shown here is derived from an EMBL/GenBank/DDBJ whole genome shotgun (WGS) entry which is preliminary data.</text>
</comment>
<dbReference type="InterPro" id="IPR050316">
    <property type="entry name" value="Tyrosinase/Hemocyanin"/>
</dbReference>
<dbReference type="EMBL" id="JFFI01001476">
    <property type="protein sequence ID" value="KXH59653.1"/>
    <property type="molecule type" value="Genomic_DNA"/>
</dbReference>
<dbReference type="Gene3D" id="1.10.1280.10">
    <property type="entry name" value="Di-copper center containing domain from catechol oxidase"/>
    <property type="match status" value="1"/>
</dbReference>